<dbReference type="Pfam" id="PF02585">
    <property type="entry name" value="PIG-L"/>
    <property type="match status" value="1"/>
</dbReference>
<reference evidence="2 3" key="1">
    <citation type="submission" date="2019-03" db="EMBL/GenBank/DDBJ databases">
        <title>Genomic Encyclopedia of Type Strains, Phase III (KMG-III): the genomes of soil and plant-associated and newly described type strains.</title>
        <authorList>
            <person name="Whitman W."/>
        </authorList>
    </citation>
    <scope>NUCLEOTIDE SEQUENCE [LARGE SCALE GENOMIC DNA]</scope>
    <source>
        <strain evidence="2 3">VKM Ac-2573</strain>
    </source>
</reference>
<dbReference type="GO" id="GO:0016137">
    <property type="term" value="P:glycoside metabolic process"/>
    <property type="evidence" value="ECO:0007669"/>
    <property type="project" value="UniProtKB-ARBA"/>
</dbReference>
<dbReference type="AlphaFoldDB" id="A0A4R8CIR0"/>
<organism evidence="2 3">
    <name type="scientific">Kribbella pratensis</name>
    <dbReference type="NCBI Taxonomy" id="2512112"/>
    <lineage>
        <taxon>Bacteria</taxon>
        <taxon>Bacillati</taxon>
        <taxon>Actinomycetota</taxon>
        <taxon>Actinomycetes</taxon>
        <taxon>Propionibacteriales</taxon>
        <taxon>Kribbellaceae</taxon>
        <taxon>Kribbella</taxon>
    </lineage>
</organism>
<evidence type="ECO:0000313" key="2">
    <source>
        <dbReference type="EMBL" id="TDW76106.1"/>
    </source>
</evidence>
<name>A0A4R8CIR0_9ACTN</name>
<protein>
    <submittedName>
        <fullName evidence="2">GlcNAc-PI de-N-acetylase</fullName>
    </submittedName>
</protein>
<dbReference type="RefSeq" id="WP_134098769.1">
    <property type="nucleotide sequence ID" value="NZ_SODP01000001.1"/>
</dbReference>
<dbReference type="InterPro" id="IPR024078">
    <property type="entry name" value="LmbE-like_dom_sf"/>
</dbReference>
<gene>
    <name evidence="2" type="ORF">EV653_1249</name>
</gene>
<accession>A0A4R8CIR0</accession>
<dbReference type="SUPFAM" id="SSF102588">
    <property type="entry name" value="LmbE-like"/>
    <property type="match status" value="1"/>
</dbReference>
<dbReference type="GO" id="GO:0016811">
    <property type="term" value="F:hydrolase activity, acting on carbon-nitrogen (but not peptide) bonds, in linear amides"/>
    <property type="evidence" value="ECO:0007669"/>
    <property type="project" value="TreeGrafter"/>
</dbReference>
<evidence type="ECO:0000313" key="3">
    <source>
        <dbReference type="Proteomes" id="UP000295146"/>
    </source>
</evidence>
<dbReference type="EMBL" id="SODP01000001">
    <property type="protein sequence ID" value="TDW76106.1"/>
    <property type="molecule type" value="Genomic_DNA"/>
</dbReference>
<dbReference type="InterPro" id="IPR003737">
    <property type="entry name" value="GlcNAc_PI_deacetylase-related"/>
</dbReference>
<dbReference type="OrthoDB" id="116799at2"/>
<sequence length="239" mass="25821">MPTALVVHAHPDDEVFATGVATSVLHEQGWHVVLRVATAGMHGAADHLTDSCALLGIDEWDWLGAADQWIDDGGYNGPRTLAAAPPADVAAEVEKAVRELEPELILTVGRDGLTGHPDHIAISQAVQRALQHVQCRTLGARVRAEDVRAGERLIQQLAPGQQIGSGHVTGCDGPLEELRGGSEQRRRQALDEYYDGLGSKPLEELIGVHRSSSDGLLLRAVFDATGWQQDRFEELRACQ</sequence>
<keyword evidence="3" id="KW-1185">Reference proteome</keyword>
<dbReference type="PANTHER" id="PTHR12993">
    <property type="entry name" value="N-ACETYLGLUCOSAMINYL-PHOSPHATIDYLINOSITOL DE-N-ACETYLASE-RELATED"/>
    <property type="match status" value="1"/>
</dbReference>
<evidence type="ECO:0000256" key="1">
    <source>
        <dbReference type="ARBA" id="ARBA00022833"/>
    </source>
</evidence>
<dbReference type="PANTHER" id="PTHR12993:SF11">
    <property type="entry name" value="N-ACETYLGLUCOSAMINYL-PHOSPHATIDYLINOSITOL DE-N-ACETYLASE"/>
    <property type="match status" value="1"/>
</dbReference>
<dbReference type="Gene3D" id="3.40.50.10320">
    <property type="entry name" value="LmbE-like"/>
    <property type="match status" value="1"/>
</dbReference>
<dbReference type="Proteomes" id="UP000295146">
    <property type="component" value="Unassembled WGS sequence"/>
</dbReference>
<keyword evidence="1" id="KW-0862">Zinc</keyword>
<proteinExistence type="predicted"/>
<comment type="caution">
    <text evidence="2">The sequence shown here is derived from an EMBL/GenBank/DDBJ whole genome shotgun (WGS) entry which is preliminary data.</text>
</comment>